<reference evidence="2" key="1">
    <citation type="submission" date="2021-02" db="EMBL/GenBank/DDBJ databases">
        <authorList>
            <person name="Dougan E. K."/>
            <person name="Rhodes N."/>
            <person name="Thang M."/>
            <person name="Chan C."/>
        </authorList>
    </citation>
    <scope>NUCLEOTIDE SEQUENCE</scope>
</reference>
<keyword evidence="1" id="KW-0472">Membrane</keyword>
<evidence type="ECO:0000256" key="1">
    <source>
        <dbReference type="SAM" id="Phobius"/>
    </source>
</evidence>
<gene>
    <name evidence="2" type="ORF">SNEC2469_LOCUS6079</name>
</gene>
<feature type="transmembrane region" description="Helical" evidence="1">
    <location>
        <begin position="53"/>
        <end position="73"/>
    </location>
</feature>
<organism evidence="2 3">
    <name type="scientific">Symbiodinium necroappetens</name>
    <dbReference type="NCBI Taxonomy" id="1628268"/>
    <lineage>
        <taxon>Eukaryota</taxon>
        <taxon>Sar</taxon>
        <taxon>Alveolata</taxon>
        <taxon>Dinophyceae</taxon>
        <taxon>Suessiales</taxon>
        <taxon>Symbiodiniaceae</taxon>
        <taxon>Symbiodinium</taxon>
    </lineage>
</organism>
<dbReference type="EMBL" id="CAJNJA010010835">
    <property type="protein sequence ID" value="CAE7263046.1"/>
    <property type="molecule type" value="Genomic_DNA"/>
</dbReference>
<keyword evidence="3" id="KW-1185">Reference proteome</keyword>
<comment type="caution">
    <text evidence="2">The sequence shown here is derived from an EMBL/GenBank/DDBJ whole genome shotgun (WGS) entry which is preliminary data.</text>
</comment>
<evidence type="ECO:0000313" key="2">
    <source>
        <dbReference type="EMBL" id="CAE7263046.1"/>
    </source>
</evidence>
<keyword evidence="1" id="KW-1133">Transmembrane helix</keyword>
<keyword evidence="1" id="KW-0812">Transmembrane</keyword>
<protein>
    <submittedName>
        <fullName evidence="2">Uncharacterized protein</fullName>
    </submittedName>
</protein>
<dbReference type="Proteomes" id="UP000601435">
    <property type="component" value="Unassembled WGS sequence"/>
</dbReference>
<evidence type="ECO:0000313" key="3">
    <source>
        <dbReference type="Proteomes" id="UP000601435"/>
    </source>
</evidence>
<sequence length="159" mass="17301">MPTTTALTTASQTSERQSAHNLNLAGLASTPLSLTSMPSQGKQSVVDEDSESATWILLALGATLVAMCICMALQPFVTQRRVPWLQSAWQRVLVDLQIRLHEKAPCKTDDPSSVQSWQVAKRAPSAVDYEQIPSLQAFPRLAVDARICSSNSGDSMKQM</sequence>
<dbReference type="OrthoDB" id="10551715at2759"/>
<dbReference type="AlphaFoldDB" id="A0A812MEU0"/>
<accession>A0A812MEU0</accession>
<name>A0A812MEU0_9DINO</name>
<proteinExistence type="predicted"/>